<keyword evidence="2" id="KW-0328">Glycosyltransferase</keyword>
<sequence>MKTLDIIIPVYKSKQTLEALIARLNEWVETKSNLKIHVVFIEDGSGDGTYEFLLHLKNRIRFSSEVIRLMRNYGQHTAISTGLSVSESELVVIMDDDLQHDPFEIDKLIEELKATDADLVYGVYKKKQHNVVRNLSSRVLKRITKSDAVARADND</sequence>
<dbReference type="PANTHER" id="PTHR48090">
    <property type="entry name" value="UNDECAPRENYL-PHOSPHATE 4-DEOXY-4-FORMAMIDO-L-ARABINOSE TRANSFERASE-RELATED"/>
    <property type="match status" value="1"/>
</dbReference>
<reference evidence="9 10" key="1">
    <citation type="submission" date="2013-05" db="EMBL/GenBank/DDBJ databases">
        <title>Draft genome of the parasitic nematode Anyclostoma ceylanicum.</title>
        <authorList>
            <person name="Mitreva M."/>
        </authorList>
    </citation>
    <scope>NUCLEOTIDE SEQUENCE [LARGE SCALE GENOMIC DNA]</scope>
</reference>
<evidence type="ECO:0000256" key="4">
    <source>
        <dbReference type="ARBA" id="ARBA00022692"/>
    </source>
</evidence>
<dbReference type="Gene3D" id="3.90.550.10">
    <property type="entry name" value="Spore Coat Polysaccharide Biosynthesis Protein SpsA, Chain A"/>
    <property type="match status" value="1"/>
</dbReference>
<evidence type="ECO:0000256" key="6">
    <source>
        <dbReference type="ARBA" id="ARBA00022989"/>
    </source>
</evidence>
<dbReference type="InterPro" id="IPR001173">
    <property type="entry name" value="Glyco_trans_2-like"/>
</dbReference>
<keyword evidence="10" id="KW-1185">Reference proteome</keyword>
<dbReference type="InterPro" id="IPR050256">
    <property type="entry name" value="Glycosyltransferase_2"/>
</dbReference>
<keyword evidence="4" id="KW-0812">Transmembrane</keyword>
<dbReference type="GO" id="GO:0099621">
    <property type="term" value="F:undecaprenyl-phosphate 4-deoxy-4-formamido-L-arabinose transferase activity"/>
    <property type="evidence" value="ECO:0007669"/>
    <property type="project" value="TreeGrafter"/>
</dbReference>
<proteinExistence type="predicted"/>
<evidence type="ECO:0000313" key="9">
    <source>
        <dbReference type="EMBL" id="EPB65812.1"/>
    </source>
</evidence>
<evidence type="ECO:0000259" key="8">
    <source>
        <dbReference type="Pfam" id="PF00535"/>
    </source>
</evidence>
<dbReference type="Pfam" id="PF00535">
    <property type="entry name" value="Glycos_transf_2"/>
    <property type="match status" value="1"/>
</dbReference>
<evidence type="ECO:0000256" key="7">
    <source>
        <dbReference type="ARBA" id="ARBA00023136"/>
    </source>
</evidence>
<dbReference type="AlphaFoldDB" id="A0A0D6LDT0"/>
<keyword evidence="1" id="KW-1003">Cell membrane</keyword>
<organism evidence="9 10">
    <name type="scientific">Ancylostoma ceylanicum</name>
    <dbReference type="NCBI Taxonomy" id="53326"/>
    <lineage>
        <taxon>Eukaryota</taxon>
        <taxon>Metazoa</taxon>
        <taxon>Ecdysozoa</taxon>
        <taxon>Nematoda</taxon>
        <taxon>Chromadorea</taxon>
        <taxon>Rhabditida</taxon>
        <taxon>Rhabditina</taxon>
        <taxon>Rhabditomorpha</taxon>
        <taxon>Strongyloidea</taxon>
        <taxon>Ancylostomatidae</taxon>
        <taxon>Ancylostomatinae</taxon>
        <taxon>Ancylostoma</taxon>
    </lineage>
</organism>
<dbReference type="Proteomes" id="UP000054495">
    <property type="component" value="Unassembled WGS sequence"/>
</dbReference>
<protein>
    <submittedName>
        <fullName evidence="9">Glycosyltransferase, group 2 family protein</fullName>
    </submittedName>
</protein>
<keyword evidence="7" id="KW-0472">Membrane</keyword>
<evidence type="ECO:0000256" key="5">
    <source>
        <dbReference type="ARBA" id="ARBA00022985"/>
    </source>
</evidence>
<evidence type="ECO:0000256" key="2">
    <source>
        <dbReference type="ARBA" id="ARBA00022676"/>
    </source>
</evidence>
<feature type="domain" description="Glycosyltransferase 2-like" evidence="8">
    <location>
        <begin position="6"/>
        <end position="135"/>
    </location>
</feature>
<dbReference type="PANTHER" id="PTHR48090:SF3">
    <property type="entry name" value="UNDECAPRENYL-PHOSPHATE 4-DEOXY-4-FORMAMIDO-L-ARABINOSE TRANSFERASE"/>
    <property type="match status" value="1"/>
</dbReference>
<evidence type="ECO:0000313" key="10">
    <source>
        <dbReference type="Proteomes" id="UP000054495"/>
    </source>
</evidence>
<accession>A0A0D6LDT0</accession>
<dbReference type="InterPro" id="IPR029044">
    <property type="entry name" value="Nucleotide-diphossugar_trans"/>
</dbReference>
<name>A0A0D6LDT0_9BILA</name>
<evidence type="ECO:0000256" key="1">
    <source>
        <dbReference type="ARBA" id="ARBA00022475"/>
    </source>
</evidence>
<keyword evidence="6" id="KW-1133">Transmembrane helix</keyword>
<dbReference type="GO" id="GO:0005886">
    <property type="term" value="C:plasma membrane"/>
    <property type="evidence" value="ECO:0007669"/>
    <property type="project" value="TreeGrafter"/>
</dbReference>
<dbReference type="SUPFAM" id="SSF53448">
    <property type="entry name" value="Nucleotide-diphospho-sugar transferases"/>
    <property type="match status" value="1"/>
</dbReference>
<gene>
    <name evidence="9" type="ORF">ANCCEY_15113</name>
</gene>
<dbReference type="EMBL" id="KE127024">
    <property type="protein sequence ID" value="EPB65812.1"/>
    <property type="molecule type" value="Genomic_DNA"/>
</dbReference>
<keyword evidence="5" id="KW-0448">Lipopolysaccharide biosynthesis</keyword>
<keyword evidence="3 9" id="KW-0808">Transferase</keyword>
<evidence type="ECO:0000256" key="3">
    <source>
        <dbReference type="ARBA" id="ARBA00022679"/>
    </source>
</evidence>